<dbReference type="AlphaFoldDB" id="A0A6A7AHL2"/>
<reference evidence="1" key="1">
    <citation type="journal article" date="2020" name="Stud. Mycol.">
        <title>101 Dothideomycetes genomes: a test case for predicting lifestyles and emergence of pathogens.</title>
        <authorList>
            <person name="Haridas S."/>
            <person name="Albert R."/>
            <person name="Binder M."/>
            <person name="Bloem J."/>
            <person name="Labutti K."/>
            <person name="Salamov A."/>
            <person name="Andreopoulos B."/>
            <person name="Baker S."/>
            <person name="Barry K."/>
            <person name="Bills G."/>
            <person name="Bluhm B."/>
            <person name="Cannon C."/>
            <person name="Castanera R."/>
            <person name="Culley D."/>
            <person name="Daum C."/>
            <person name="Ezra D."/>
            <person name="Gonzalez J."/>
            <person name="Henrissat B."/>
            <person name="Kuo A."/>
            <person name="Liang C."/>
            <person name="Lipzen A."/>
            <person name="Lutzoni F."/>
            <person name="Magnuson J."/>
            <person name="Mondo S."/>
            <person name="Nolan M."/>
            <person name="Ohm R."/>
            <person name="Pangilinan J."/>
            <person name="Park H.-J."/>
            <person name="Ramirez L."/>
            <person name="Alfaro M."/>
            <person name="Sun H."/>
            <person name="Tritt A."/>
            <person name="Yoshinaga Y."/>
            <person name="Zwiers L.-H."/>
            <person name="Turgeon B."/>
            <person name="Goodwin S."/>
            <person name="Spatafora J."/>
            <person name="Crous P."/>
            <person name="Grigoriev I."/>
        </authorList>
    </citation>
    <scope>NUCLEOTIDE SEQUENCE</scope>
    <source>
        <strain evidence="1">CBS 113818</strain>
    </source>
</reference>
<gene>
    <name evidence="1" type="ORF">CC86DRAFT_377372</name>
</gene>
<evidence type="ECO:0000313" key="2">
    <source>
        <dbReference type="Proteomes" id="UP000799424"/>
    </source>
</evidence>
<proteinExistence type="predicted"/>
<dbReference type="Proteomes" id="UP000799424">
    <property type="component" value="Unassembled WGS sequence"/>
</dbReference>
<dbReference type="EMBL" id="MU006217">
    <property type="protein sequence ID" value="KAF2832157.1"/>
    <property type="molecule type" value="Genomic_DNA"/>
</dbReference>
<protein>
    <submittedName>
        <fullName evidence="1">Uncharacterized protein</fullName>
    </submittedName>
</protein>
<name>A0A6A7AHL2_9PLEO</name>
<keyword evidence="2" id="KW-1185">Reference proteome</keyword>
<organism evidence="1 2">
    <name type="scientific">Ophiobolus disseminans</name>
    <dbReference type="NCBI Taxonomy" id="1469910"/>
    <lineage>
        <taxon>Eukaryota</taxon>
        <taxon>Fungi</taxon>
        <taxon>Dikarya</taxon>
        <taxon>Ascomycota</taxon>
        <taxon>Pezizomycotina</taxon>
        <taxon>Dothideomycetes</taxon>
        <taxon>Pleosporomycetidae</taxon>
        <taxon>Pleosporales</taxon>
        <taxon>Pleosporineae</taxon>
        <taxon>Phaeosphaeriaceae</taxon>
        <taxon>Ophiobolus</taxon>
    </lineage>
</organism>
<sequence length="405" mass="43939">MAFDSTKHIEAFVATLSDQAKCETDNGHLQAPNWFRFASSAKRSSKHFESNPSEVCAHRCLTFDATRVVGVQHAIASHRKISLIQLSVALTRRMLFGHAFPVGLGSPFNAWNALNSALTGPTCQCELDTDKVTDGEYGGCKLATSDIEGTATPLFEAPNADNEKVFTAGAEGLTQQRFLDLCAENDKNFKYFGLFNGDTCRCSSTLTPALGDAEDSIQCNVGANGDDSQAAGGDKELTVFTNKNYELSTEVTNGEFDNCYLAQELRQSGNTRRWSHPQMVSPSRSVNCSVSSSFTSVSITNRTAAAPTSLHLKLPPRSQASVLLRLTEMSFKSVVAHLGWLSSRTLLTIRYVHTLLSVCSKALCSANFSYRSFKASICPLTPTSSTATTTTMGARTLGWGWDWDG</sequence>
<accession>A0A6A7AHL2</accession>
<evidence type="ECO:0000313" key="1">
    <source>
        <dbReference type="EMBL" id="KAF2832157.1"/>
    </source>
</evidence>